<dbReference type="RefSeq" id="WP_189515349.1">
    <property type="nucleotide sequence ID" value="NZ_BMXG01000014.1"/>
</dbReference>
<keyword evidence="2" id="KW-0326">Glycosidase</keyword>
<dbReference type="GO" id="GO:0009251">
    <property type="term" value="P:glucan catabolic process"/>
    <property type="evidence" value="ECO:0007669"/>
    <property type="project" value="TreeGrafter"/>
</dbReference>
<evidence type="ECO:0000313" key="6">
    <source>
        <dbReference type="Proteomes" id="UP000642829"/>
    </source>
</evidence>
<evidence type="ECO:0000313" key="5">
    <source>
        <dbReference type="EMBL" id="GHC05747.1"/>
    </source>
</evidence>
<dbReference type="SUPFAM" id="SSF51445">
    <property type="entry name" value="(Trans)glycosidases"/>
    <property type="match status" value="1"/>
</dbReference>
<evidence type="ECO:0000256" key="3">
    <source>
        <dbReference type="SAM" id="SignalP"/>
    </source>
</evidence>
<keyword evidence="1" id="KW-0378">Hydrolase</keyword>
<dbReference type="Pfam" id="PF00150">
    <property type="entry name" value="Cellulase"/>
    <property type="match status" value="1"/>
</dbReference>
<dbReference type="PANTHER" id="PTHR34142">
    <property type="entry name" value="ENDO-BETA-1,4-GLUCANASE A"/>
    <property type="match status" value="1"/>
</dbReference>
<evidence type="ECO:0000256" key="2">
    <source>
        <dbReference type="ARBA" id="ARBA00023295"/>
    </source>
</evidence>
<dbReference type="EMBL" id="BMXG01000014">
    <property type="protein sequence ID" value="GHC05747.1"/>
    <property type="molecule type" value="Genomic_DNA"/>
</dbReference>
<dbReference type="GO" id="GO:0004553">
    <property type="term" value="F:hydrolase activity, hydrolyzing O-glycosyl compounds"/>
    <property type="evidence" value="ECO:0007669"/>
    <property type="project" value="InterPro"/>
</dbReference>
<organism evidence="5 6">
    <name type="scientific">Cerasicoccus arenae</name>
    <dbReference type="NCBI Taxonomy" id="424488"/>
    <lineage>
        <taxon>Bacteria</taxon>
        <taxon>Pseudomonadati</taxon>
        <taxon>Verrucomicrobiota</taxon>
        <taxon>Opitutia</taxon>
        <taxon>Puniceicoccales</taxon>
        <taxon>Cerasicoccaceae</taxon>
        <taxon>Cerasicoccus</taxon>
    </lineage>
</organism>
<evidence type="ECO:0000259" key="4">
    <source>
        <dbReference type="Pfam" id="PF00150"/>
    </source>
</evidence>
<protein>
    <recommendedName>
        <fullName evidence="4">Glycoside hydrolase family 5 domain-containing protein</fullName>
    </recommendedName>
</protein>
<dbReference type="Proteomes" id="UP000642829">
    <property type="component" value="Unassembled WGS sequence"/>
</dbReference>
<dbReference type="Gene3D" id="3.20.20.80">
    <property type="entry name" value="Glycosidases"/>
    <property type="match status" value="1"/>
</dbReference>
<keyword evidence="6" id="KW-1185">Reference proteome</keyword>
<name>A0A8J3GDE3_9BACT</name>
<feature type="chain" id="PRO_5035287061" description="Glycoside hydrolase family 5 domain-containing protein" evidence="3">
    <location>
        <begin position="26"/>
        <end position="883"/>
    </location>
</feature>
<dbReference type="InterPro" id="IPR017853">
    <property type="entry name" value="GH"/>
</dbReference>
<feature type="domain" description="Glycoside hydrolase family 5" evidence="4">
    <location>
        <begin position="613"/>
        <end position="852"/>
    </location>
</feature>
<proteinExistence type="predicted"/>
<gene>
    <name evidence="5" type="ORF">GCM10007047_23390</name>
</gene>
<evidence type="ECO:0000256" key="1">
    <source>
        <dbReference type="ARBA" id="ARBA00022801"/>
    </source>
</evidence>
<reference evidence="5" key="1">
    <citation type="journal article" date="2014" name="Int. J. Syst. Evol. Microbiol.">
        <title>Complete genome sequence of Corynebacterium casei LMG S-19264T (=DSM 44701T), isolated from a smear-ripened cheese.</title>
        <authorList>
            <consortium name="US DOE Joint Genome Institute (JGI-PGF)"/>
            <person name="Walter F."/>
            <person name="Albersmeier A."/>
            <person name="Kalinowski J."/>
            <person name="Ruckert C."/>
        </authorList>
    </citation>
    <scope>NUCLEOTIDE SEQUENCE</scope>
    <source>
        <strain evidence="5">KCTC 12870</strain>
    </source>
</reference>
<comment type="caution">
    <text evidence="5">The sequence shown here is derived from an EMBL/GenBank/DDBJ whole genome shotgun (WGS) entry which is preliminary data.</text>
</comment>
<reference evidence="5" key="2">
    <citation type="submission" date="2020-09" db="EMBL/GenBank/DDBJ databases">
        <authorList>
            <person name="Sun Q."/>
            <person name="Kim S."/>
        </authorList>
    </citation>
    <scope>NUCLEOTIDE SEQUENCE</scope>
    <source>
        <strain evidence="5">KCTC 12870</strain>
    </source>
</reference>
<keyword evidence="3" id="KW-0732">Signal</keyword>
<feature type="signal peptide" evidence="3">
    <location>
        <begin position="1"/>
        <end position="25"/>
    </location>
</feature>
<dbReference type="PANTHER" id="PTHR34142:SF1">
    <property type="entry name" value="GLYCOSIDE HYDROLASE FAMILY 5 DOMAIN-CONTAINING PROTEIN"/>
    <property type="match status" value="1"/>
</dbReference>
<dbReference type="AlphaFoldDB" id="A0A8J3GDE3"/>
<dbReference type="InterPro" id="IPR001547">
    <property type="entry name" value="Glyco_hydro_5"/>
</dbReference>
<accession>A0A8J3GDE3</accession>
<sequence length="883" mass="95804">MIKKYPNANNLLVCGLLLYPMVGNAAIVMESWSSAPWNLTGGATSFAATQNDPSFEGGTDATFIFANPLTGVDVSTPIFPDNTSAVSSLFGVEGTGFGVAESGVGRFDRGESFSLTADHAFQLSGISWTEYQGDEAVHLTWTSGGIQYSELLDLEAGSFYTTTVLSDIMVDANTAFVITNVSDGSAGANGRLRVRQVIVELIAGATVPTVGETHRLQSWSSSPWNLSAGNTAFSGNVSDTTHGMVYVSFLDPIDGIDVSNPNQPDYTSATASYFGVEGTGFGVGESTVGRFDSGESFVIQTEQAFELQSIRWAEYTGDEILYLSWISEGAPLSATIPMGAGSFYTEVPFDGIFVDAGTPLEITNASDSSAYANGRLRVNYVDIAFQTTIAEVGDLLGAHLIMGMWNDWPWNAEGGDATISGSMIAPENGGTNVSFTFTAQSDVDITNPNSPDFTSATSDIFGFEPTGFGVGESTLGRFNRGESVTLVCDHDYQLDTIRWREVQGDEQIHLSWIQDGVAEQAVITVATSETNLVDLIADANTALVMTNVSPITSPLDGRLRINDYKLRLHYDTQPSYDHSGSDGFVQMMGVNLAGAEFGGFAFWQDDPLEWNYYHSKGLDLIRIPFKWERVQASLYGAVDFSDMDTVVALANARGMKVVLDMHNYARLNGNLIGTTNVPNAAFADVWRKIADHYKNETAIYGYGIMNEPHSTGGLWPAAAQAAVDGIRDVDTVNWVIVGGENYSSASTWRSSNPNLDIQDAYGKVMYEAHIYFDQSWPAGDGSYGSFDSETPADDRGLRLVQPFLLWLQEKDARGFLGEYGVPKNDVRWLPVLDNFMAHIHAYGLSGTYWAGGENWSNYVLDCSPTNNYTVDSNQMSVLENYTE</sequence>